<sequence>MKYAPPAVPRVLQQNRWHRLVWLLPVLALVWGLFTLIRAQLDTGTEVTITFHSAAGLVAGQTPVKYKDVTIGVVQSIALSNDDASVLVSVSIDKNAENILRTDSRFWVVRPRIGMNGVSGIDTLISGAYIEADKGYQPRPATRFTGLETPPAVIHNTPGSQILIETQDLGSLDIGSPVYFRRIQVGRIASYHLKEDGSGITLTAFVDAPYDHLLTPDTRFWNVSGLDLSVGANGFRLKTETVAAIMAGGIAFATPPPANGGVTTPPAAHYVLAADQDAAMASPDGPAIRFRLRFNQSLRGLTVGAPVEFSSVQIGKVTSLELDYNPTGYRFPTLVNIDVYPSRLGHVLSRLPGRTSDDLQSDAALFTHELVANGLRARAVPGNLLTGQLYISLDFIADAPRVPFNLQARPIELPTINGGLDKIQEQIAGIVTRVNQMPLVSIGRHLDGTLAGLDRTLTLVNSQTLPSVNQLTGQALKTTQTVRDLLAEDSPLMVSLLQTLRQANGTLRAVRLFTDQLSRSPGALLKGRQEEMSPEIPTGTAHDRKESYP</sequence>
<feature type="domain" description="Mce/MlaD" evidence="9">
    <location>
        <begin position="288"/>
        <end position="394"/>
    </location>
</feature>
<dbReference type="GO" id="GO:0005886">
    <property type="term" value="C:plasma membrane"/>
    <property type="evidence" value="ECO:0007669"/>
    <property type="project" value="UniProtKB-SubCell"/>
</dbReference>
<keyword evidence="2" id="KW-1003">Cell membrane</keyword>
<dbReference type="PANTHER" id="PTHR30462:SF0">
    <property type="entry name" value="INTERMEMBRANE TRANSPORT PROTEIN YEBT"/>
    <property type="match status" value="1"/>
</dbReference>
<dbReference type="eggNOG" id="COG1463">
    <property type="taxonomic scope" value="Bacteria"/>
</dbReference>
<dbReference type="EMBL" id="JMPR01000033">
    <property type="protein sequence ID" value="KFD19139.1"/>
    <property type="molecule type" value="Genomic_DNA"/>
</dbReference>
<keyword evidence="4 8" id="KW-0812">Transmembrane</keyword>
<dbReference type="RefSeq" id="WP_029990988.1">
    <property type="nucleotide sequence ID" value="NZ_ATMJ01000037.1"/>
</dbReference>
<evidence type="ECO:0000313" key="11">
    <source>
        <dbReference type="Proteomes" id="UP000028602"/>
    </source>
</evidence>
<feature type="transmembrane region" description="Helical" evidence="8">
    <location>
        <begin position="20"/>
        <end position="41"/>
    </location>
</feature>
<evidence type="ECO:0000256" key="4">
    <source>
        <dbReference type="ARBA" id="ARBA00022692"/>
    </source>
</evidence>
<comment type="caution">
    <text evidence="10">The sequence shown here is derived from an EMBL/GenBank/DDBJ whole genome shotgun (WGS) entry which is preliminary data.</text>
</comment>
<evidence type="ECO:0000256" key="1">
    <source>
        <dbReference type="ARBA" id="ARBA00004533"/>
    </source>
</evidence>
<dbReference type="InterPro" id="IPR051800">
    <property type="entry name" value="PqiA-PqiB_transport"/>
</dbReference>
<feature type="domain" description="Mce/MlaD" evidence="9">
    <location>
        <begin position="159"/>
        <end position="219"/>
    </location>
</feature>
<evidence type="ECO:0000256" key="8">
    <source>
        <dbReference type="SAM" id="Phobius"/>
    </source>
</evidence>
<evidence type="ECO:0000256" key="3">
    <source>
        <dbReference type="ARBA" id="ARBA00022519"/>
    </source>
</evidence>
<dbReference type="eggNOG" id="COG3008">
    <property type="taxonomic scope" value="Bacteria"/>
</dbReference>
<dbReference type="Proteomes" id="UP000028602">
    <property type="component" value="Unassembled WGS sequence"/>
</dbReference>
<keyword evidence="6 8" id="KW-0472">Membrane</keyword>
<organism evidence="10 11">
    <name type="scientific">Tatumella ptyseos ATCC 33301</name>
    <dbReference type="NCBI Taxonomy" id="1005995"/>
    <lineage>
        <taxon>Bacteria</taxon>
        <taxon>Pseudomonadati</taxon>
        <taxon>Pseudomonadota</taxon>
        <taxon>Gammaproteobacteria</taxon>
        <taxon>Enterobacterales</taxon>
        <taxon>Erwiniaceae</taxon>
        <taxon>Tatumella</taxon>
    </lineage>
</organism>
<evidence type="ECO:0000256" key="2">
    <source>
        <dbReference type="ARBA" id="ARBA00022475"/>
    </source>
</evidence>
<gene>
    <name evidence="10" type="ORF">GTPT_1925</name>
</gene>
<feature type="domain" description="Mce/MlaD" evidence="9">
    <location>
        <begin position="44"/>
        <end position="134"/>
    </location>
</feature>
<evidence type="ECO:0000256" key="7">
    <source>
        <dbReference type="SAM" id="MobiDB-lite"/>
    </source>
</evidence>
<dbReference type="AlphaFoldDB" id="A0A085JF93"/>
<evidence type="ECO:0000256" key="5">
    <source>
        <dbReference type="ARBA" id="ARBA00022989"/>
    </source>
</evidence>
<dbReference type="OrthoDB" id="9806984at2"/>
<keyword evidence="3" id="KW-0997">Cell inner membrane</keyword>
<reference evidence="10 11" key="1">
    <citation type="submission" date="2014-05" db="EMBL/GenBank/DDBJ databases">
        <title>ATOL: Assembling a taxonomically balanced genome-scale reconstruction of the evolutionary history of the Enterobacteriaceae.</title>
        <authorList>
            <person name="Plunkett G.III."/>
            <person name="Neeno-Eckwall E.C."/>
            <person name="Glasner J.D."/>
            <person name="Perna N.T."/>
        </authorList>
    </citation>
    <scope>NUCLEOTIDE SEQUENCE [LARGE SCALE GENOMIC DNA]</scope>
    <source>
        <strain evidence="10 11">ATCC 33301</strain>
    </source>
</reference>
<name>A0A085JF93_9GAMM</name>
<accession>A0A085JF93</accession>
<proteinExistence type="predicted"/>
<evidence type="ECO:0000256" key="6">
    <source>
        <dbReference type="ARBA" id="ARBA00023136"/>
    </source>
</evidence>
<keyword evidence="11" id="KW-1185">Reference proteome</keyword>
<feature type="region of interest" description="Disordered" evidence="7">
    <location>
        <begin position="521"/>
        <end position="549"/>
    </location>
</feature>
<protein>
    <submittedName>
        <fullName evidence="10">Paraquat-inducible protein B</fullName>
    </submittedName>
</protein>
<comment type="subcellular location">
    <subcellularLocation>
        <location evidence="1">Cell inner membrane</location>
    </subcellularLocation>
</comment>
<dbReference type="Pfam" id="PF02470">
    <property type="entry name" value="MlaD"/>
    <property type="match status" value="3"/>
</dbReference>
<dbReference type="PANTHER" id="PTHR30462">
    <property type="entry name" value="INTERMEMBRANE TRANSPORT PROTEIN PQIB-RELATED"/>
    <property type="match status" value="1"/>
</dbReference>
<keyword evidence="5 8" id="KW-1133">Transmembrane helix</keyword>
<evidence type="ECO:0000313" key="10">
    <source>
        <dbReference type="EMBL" id="KFD19139.1"/>
    </source>
</evidence>
<dbReference type="InterPro" id="IPR003399">
    <property type="entry name" value="Mce/MlaD"/>
</dbReference>
<evidence type="ECO:0000259" key="9">
    <source>
        <dbReference type="Pfam" id="PF02470"/>
    </source>
</evidence>